<dbReference type="Gramene" id="ESW14490">
    <property type="protein sequence ID" value="ESW14490"/>
    <property type="gene ID" value="PHAVU_008G285500g"/>
</dbReference>
<dbReference type="EMBL" id="CM002295">
    <property type="protein sequence ID" value="ESW14491.1"/>
    <property type="molecule type" value="Genomic_DNA"/>
</dbReference>
<protein>
    <recommendedName>
        <fullName evidence="6">Pentacotripeptide-repeat region of PRORP domain-containing protein</fullName>
    </recommendedName>
</protein>
<comment type="similarity">
    <text evidence="1">Belongs to the PPR family. P subfamily.</text>
</comment>
<dbReference type="OMA" id="QCNAVIH"/>
<accession>V7BA73</accession>
<feature type="repeat" description="PPR" evidence="3">
    <location>
        <begin position="357"/>
        <end position="391"/>
    </location>
</feature>
<dbReference type="NCBIfam" id="TIGR00756">
    <property type="entry name" value="PPR"/>
    <property type="match status" value="7"/>
</dbReference>
<feature type="repeat" description="PPR" evidence="3">
    <location>
        <begin position="116"/>
        <end position="150"/>
    </location>
</feature>
<dbReference type="Gramene" id="ESW14491">
    <property type="protein sequence ID" value="ESW14491"/>
    <property type="gene ID" value="PHAVU_008G285500g"/>
</dbReference>
<dbReference type="AlphaFoldDB" id="V7BA73"/>
<dbReference type="PANTHER" id="PTHR47874:SF6">
    <property type="entry name" value="PENTATRICOPEPTIDE REPEAT-CONTAINING PROTEIN"/>
    <property type="match status" value="1"/>
</dbReference>
<dbReference type="Pfam" id="PF13041">
    <property type="entry name" value="PPR_2"/>
    <property type="match status" value="4"/>
</dbReference>
<dbReference type="Proteomes" id="UP000000226">
    <property type="component" value="Chromosome 8"/>
</dbReference>
<dbReference type="GO" id="GO:0003729">
    <property type="term" value="F:mRNA binding"/>
    <property type="evidence" value="ECO:0007669"/>
    <property type="project" value="InterPro"/>
</dbReference>
<dbReference type="InterPro" id="IPR011990">
    <property type="entry name" value="TPR-like_helical_dom_sf"/>
</dbReference>
<organism evidence="4 5">
    <name type="scientific">Phaseolus vulgaris</name>
    <name type="common">Kidney bean</name>
    <name type="synonym">French bean</name>
    <dbReference type="NCBI Taxonomy" id="3885"/>
    <lineage>
        <taxon>Eukaryota</taxon>
        <taxon>Viridiplantae</taxon>
        <taxon>Streptophyta</taxon>
        <taxon>Embryophyta</taxon>
        <taxon>Tracheophyta</taxon>
        <taxon>Spermatophyta</taxon>
        <taxon>Magnoliopsida</taxon>
        <taxon>eudicotyledons</taxon>
        <taxon>Gunneridae</taxon>
        <taxon>Pentapetalae</taxon>
        <taxon>rosids</taxon>
        <taxon>fabids</taxon>
        <taxon>Fabales</taxon>
        <taxon>Fabaceae</taxon>
        <taxon>Papilionoideae</taxon>
        <taxon>50 kb inversion clade</taxon>
        <taxon>NPAAA clade</taxon>
        <taxon>indigoferoid/millettioid clade</taxon>
        <taxon>Phaseoleae</taxon>
        <taxon>Phaseolus</taxon>
    </lineage>
</organism>
<dbReference type="Gene3D" id="1.25.40.10">
    <property type="entry name" value="Tetratricopeptide repeat domain"/>
    <property type="match status" value="4"/>
</dbReference>
<feature type="repeat" description="PPR" evidence="3">
    <location>
        <begin position="252"/>
        <end position="286"/>
    </location>
</feature>
<dbReference type="InterPro" id="IPR002885">
    <property type="entry name" value="PPR_rpt"/>
</dbReference>
<reference evidence="4" key="1">
    <citation type="submission" date="2013-04" db="EMBL/GenBank/DDBJ databases">
        <authorList>
            <person name="Schmutz J."/>
            <person name="McClean P."/>
            <person name="Shu S."/>
            <person name="Cregan P."/>
            <person name="Rokhsar D."/>
            <person name="Jackson S."/>
        </authorList>
    </citation>
    <scope>NUCLEOTIDE SEQUENCE</scope>
</reference>
<dbReference type="InterPro" id="IPR044179">
    <property type="entry name" value="PPR5-like"/>
</dbReference>
<reference evidence="5" key="2">
    <citation type="journal article" date="2014" name="Nat. Genet.">
        <title>A reference genome for common bean and genome-wide analysis of dual domestications.</title>
        <authorList>
            <person name="Schmutz J."/>
            <person name="McClean P.E."/>
            <person name="Mamidi S."/>
            <person name="Wu G.A."/>
            <person name="Cannon S.B."/>
            <person name="Grimwood J."/>
            <person name="Jenkins J."/>
            <person name="Shu S."/>
            <person name="Song Q."/>
            <person name="Chavarro C."/>
            <person name="Torres-Torres M."/>
            <person name="Geffroy V."/>
            <person name="Moghaddam S.M."/>
            <person name="Gao D."/>
            <person name="Abernathy B."/>
            <person name="Barry K."/>
            <person name="Blair M."/>
            <person name="Brick M.A."/>
            <person name="Chovatia M."/>
            <person name="Gepts P."/>
            <person name="Goodstein D.M."/>
            <person name="Gonzales M."/>
            <person name="Hellsten U."/>
            <person name="Hyten D.L."/>
            <person name="Jia G."/>
            <person name="Kelly J.D."/>
            <person name="Kudrna D."/>
            <person name="Lee R."/>
            <person name="Richard M.M."/>
            <person name="Miklas P.N."/>
            <person name="Osorno J.M."/>
            <person name="Rodrigues J."/>
            <person name="Thareau V."/>
            <person name="Urrea C.A."/>
            <person name="Wang M."/>
            <person name="Yu Y."/>
            <person name="Zhang M."/>
            <person name="Wing R.A."/>
            <person name="Cregan P.B."/>
            <person name="Rokhsar D.S."/>
            <person name="Jackson S.A."/>
        </authorList>
    </citation>
    <scope>NUCLEOTIDE SEQUENCE [LARGE SCALE GENOMIC DNA]</scope>
    <source>
        <strain evidence="5">cv. G19833</strain>
    </source>
</reference>
<dbReference type="EMBL" id="CM002295">
    <property type="protein sequence ID" value="ESW14490.1"/>
    <property type="molecule type" value="Genomic_DNA"/>
</dbReference>
<dbReference type="PANTHER" id="PTHR47874">
    <property type="entry name" value="EXPRESSED PROTEIN"/>
    <property type="match status" value="1"/>
</dbReference>
<dbReference type="eggNOG" id="KOG4197">
    <property type="taxonomic scope" value="Eukaryota"/>
</dbReference>
<feature type="repeat" description="PPR" evidence="3">
    <location>
        <begin position="217"/>
        <end position="251"/>
    </location>
</feature>
<keyword evidence="5" id="KW-1185">Reference proteome</keyword>
<evidence type="ECO:0008006" key="6">
    <source>
        <dbReference type="Google" id="ProtNLM"/>
    </source>
</evidence>
<evidence type="ECO:0000256" key="1">
    <source>
        <dbReference type="ARBA" id="ARBA00007626"/>
    </source>
</evidence>
<keyword evidence="2" id="KW-0677">Repeat</keyword>
<feature type="repeat" description="PPR" evidence="3">
    <location>
        <begin position="322"/>
        <end position="356"/>
    </location>
</feature>
<feature type="repeat" description="PPR" evidence="3">
    <location>
        <begin position="287"/>
        <end position="321"/>
    </location>
</feature>
<evidence type="ECO:0000256" key="3">
    <source>
        <dbReference type="PROSITE-ProRule" id="PRU00708"/>
    </source>
</evidence>
<dbReference type="SMR" id="V7BA73"/>
<sequence>MNLTWSCGISSVTPLTSATNNALPKRRRRFHVVSLKRKAKAGSAGLVREPKKELSRILRTEAAIKGVQNKAKSNSHKQLWPKALLEALDDAIKRCRWQSALEIFALLRKQNWYEPRCQTYAKLLMMLGKCKQPEEASHLFEIMFSEGLKPTVDVYTALVSAYGQSGLLDQAFSTVEDMKSVVDCEPDIYTYSILAGMFEKMDSTLNDMIENGNCHPDVFTLNSFVGAHGKDGQIDKMEKWYDEFQLMGIKPDITTFNLMIKSYGKAGMYKKMKTVIDFMERRVFSPTIVTYNTVIEVFGKAGEIEKMDQHFLKMKHLGVKPNSITYCSLVSAYSKAGRIDKVESIMRHVDNSDVVLDTPFFNCIISAYGQAGDLKKMCELFMAMRERKCEPDNITFASMILAYNTQGMTEAAQKLENMMISAKNNLDIKLIEC</sequence>
<name>V7BA73_PHAVU</name>
<proteinExistence type="inferred from homology"/>
<evidence type="ECO:0000313" key="4">
    <source>
        <dbReference type="EMBL" id="ESW14490.1"/>
    </source>
</evidence>
<evidence type="ECO:0000313" key="5">
    <source>
        <dbReference type="Proteomes" id="UP000000226"/>
    </source>
</evidence>
<gene>
    <name evidence="4" type="ORF">PHAVU_008G285500g</name>
</gene>
<dbReference type="OrthoDB" id="185373at2759"/>
<dbReference type="Pfam" id="PF01535">
    <property type="entry name" value="PPR"/>
    <property type="match status" value="1"/>
</dbReference>
<evidence type="ECO:0000256" key="2">
    <source>
        <dbReference type="ARBA" id="ARBA00022737"/>
    </source>
</evidence>
<dbReference type="PROSITE" id="PS51375">
    <property type="entry name" value="PPR"/>
    <property type="match status" value="6"/>
</dbReference>